<dbReference type="PANTHER" id="PTHR10443">
    <property type="entry name" value="MICROSOMAL DIPEPTIDASE"/>
    <property type="match status" value="1"/>
</dbReference>
<dbReference type="OrthoDB" id="9804920at2"/>
<dbReference type="InterPro" id="IPR000180">
    <property type="entry name" value="Dipep_AS"/>
</dbReference>
<dbReference type="EMBL" id="CP032050">
    <property type="protein sequence ID" value="AYN68618.1"/>
    <property type="molecule type" value="Genomic_DNA"/>
</dbReference>
<organism evidence="2 3">
    <name type="scientific">Euzebyella marina</name>
    <dbReference type="NCBI Taxonomy" id="1761453"/>
    <lineage>
        <taxon>Bacteria</taxon>
        <taxon>Pseudomonadati</taxon>
        <taxon>Bacteroidota</taxon>
        <taxon>Flavobacteriia</taxon>
        <taxon>Flavobacteriales</taxon>
        <taxon>Flavobacteriaceae</taxon>
        <taxon>Euzebyella</taxon>
    </lineage>
</organism>
<dbReference type="PANTHER" id="PTHR10443:SF12">
    <property type="entry name" value="DIPEPTIDASE"/>
    <property type="match status" value="1"/>
</dbReference>
<evidence type="ECO:0000313" key="2">
    <source>
        <dbReference type="EMBL" id="AYN68618.1"/>
    </source>
</evidence>
<keyword evidence="1" id="KW-0812">Transmembrane</keyword>
<evidence type="ECO:0000313" key="3">
    <source>
        <dbReference type="Proteomes" id="UP000276309"/>
    </source>
</evidence>
<dbReference type="SUPFAM" id="SSF51556">
    <property type="entry name" value="Metallo-dependent hydrolases"/>
    <property type="match status" value="1"/>
</dbReference>
<reference evidence="2 3" key="1">
    <citation type="submission" date="2018-08" db="EMBL/GenBank/DDBJ databases">
        <title>The reduced genetic potential of extracellular carbohydrate catabolism in Euzebyella marina RN62, a Flavobacteriia bacterium isolated from the hadal water.</title>
        <authorList>
            <person name="Xue C."/>
        </authorList>
    </citation>
    <scope>NUCLEOTIDE SEQUENCE [LARGE SCALE GENOMIC DNA]</scope>
    <source>
        <strain evidence="2 3">RN62</strain>
    </source>
</reference>
<keyword evidence="1" id="KW-1133">Transmembrane helix</keyword>
<dbReference type="Gene3D" id="3.20.20.140">
    <property type="entry name" value="Metal-dependent hydrolases"/>
    <property type="match status" value="1"/>
</dbReference>
<dbReference type="PROSITE" id="PS00869">
    <property type="entry name" value="RENAL_DIPEPTIDASE_1"/>
    <property type="match status" value="1"/>
</dbReference>
<dbReference type="AlphaFoldDB" id="A0A3G2L8L6"/>
<gene>
    <name evidence="2" type="ORF">D1013_15150</name>
</gene>
<protein>
    <submittedName>
        <fullName evidence="2">Peptidase M19</fullName>
    </submittedName>
</protein>
<dbReference type="GO" id="GO:0070573">
    <property type="term" value="F:metallodipeptidase activity"/>
    <property type="evidence" value="ECO:0007669"/>
    <property type="project" value="InterPro"/>
</dbReference>
<dbReference type="CDD" id="cd01301">
    <property type="entry name" value="rDP_like"/>
    <property type="match status" value="1"/>
</dbReference>
<feature type="transmembrane region" description="Helical" evidence="1">
    <location>
        <begin position="7"/>
        <end position="28"/>
    </location>
</feature>
<name>A0A3G2L8L6_9FLAO</name>
<accession>A0A3G2L8L6</accession>
<keyword evidence="3" id="KW-1185">Reference proteome</keyword>
<dbReference type="GO" id="GO:0006508">
    <property type="term" value="P:proteolysis"/>
    <property type="evidence" value="ECO:0007669"/>
    <property type="project" value="InterPro"/>
</dbReference>
<dbReference type="RefSeq" id="WP_121849631.1">
    <property type="nucleotide sequence ID" value="NZ_CP032050.1"/>
</dbReference>
<dbReference type="InterPro" id="IPR008257">
    <property type="entry name" value="Pept_M19"/>
</dbReference>
<evidence type="ECO:0000256" key="1">
    <source>
        <dbReference type="SAM" id="Phobius"/>
    </source>
</evidence>
<dbReference type="PROSITE" id="PS51365">
    <property type="entry name" value="RENAL_DIPEPTIDASE_2"/>
    <property type="match status" value="1"/>
</dbReference>
<dbReference type="Pfam" id="PF01244">
    <property type="entry name" value="Peptidase_M19"/>
    <property type="match status" value="1"/>
</dbReference>
<dbReference type="InterPro" id="IPR032466">
    <property type="entry name" value="Metal_Hydrolase"/>
</dbReference>
<keyword evidence="1" id="KW-0472">Membrane</keyword>
<dbReference type="Proteomes" id="UP000276309">
    <property type="component" value="Chromosome"/>
</dbReference>
<proteinExistence type="predicted"/>
<dbReference type="KEGG" id="emar:D1013_15150"/>
<sequence>MKKKTVLIVILVLTLIYIAVITIVPKVLDKKHNQTQQEPPYTISNEALEFYNSLDFVSDLHCDALLWSRDLTKKNDVGHVDFPRMQDANMALQAFTIVTKSPAGQNFSKNSSDSFDNITLLNIVQGKPLSNWNSLFKRAEYQCQKLREYVDDFEGNFILVKNQKDFEHLLNQRKNDRRTVGGFLGVEGGHCLEGNLQNLDKLYEEGLRMLGPTHFFDNELGGSAHGISEEGLTDFGRQVINRMNELGMFIDLAHAAPAMIDDILSMTDRPLIVSHTGVKGTMNNSRNLSDEHIKKIARNGGLIGIAFFKGAVSSPEIQGIVDAMKHVKSIAGIDCIALGSDYDGSATMPFDVTGMPLLVEELMAQGFSENEMRAILGENVKRFMLANLK</sequence>